<evidence type="ECO:0000259" key="13">
    <source>
        <dbReference type="Pfam" id="PF02223"/>
    </source>
</evidence>
<dbReference type="AlphaFoldDB" id="A0A378LRW3"/>
<dbReference type="FunFam" id="3.40.50.300:FF:000225">
    <property type="entry name" value="Thymidylate kinase"/>
    <property type="match status" value="1"/>
</dbReference>
<evidence type="ECO:0000256" key="4">
    <source>
        <dbReference type="ARBA" id="ARBA00022679"/>
    </source>
</evidence>
<dbReference type="PANTHER" id="PTHR10344">
    <property type="entry name" value="THYMIDYLATE KINASE"/>
    <property type="match status" value="1"/>
</dbReference>
<dbReference type="Pfam" id="PF02223">
    <property type="entry name" value="Thymidylate_kin"/>
    <property type="match status" value="1"/>
</dbReference>
<dbReference type="STRING" id="1122170.GCA_000701265_00854"/>
<dbReference type="InterPro" id="IPR018094">
    <property type="entry name" value="Thymidylate_kinase"/>
</dbReference>
<protein>
    <recommendedName>
        <fullName evidence="3 12">Thymidylate kinase</fullName>
        <ecNumber evidence="2 12">2.7.4.9</ecNumber>
    </recommendedName>
    <alternativeName>
        <fullName evidence="9 12">dTMP kinase</fullName>
    </alternativeName>
</protein>
<dbReference type="GO" id="GO:0006233">
    <property type="term" value="P:dTDP biosynthetic process"/>
    <property type="evidence" value="ECO:0007669"/>
    <property type="project" value="InterPro"/>
</dbReference>
<evidence type="ECO:0000256" key="11">
    <source>
        <dbReference type="ARBA" id="ARBA00057735"/>
    </source>
</evidence>
<evidence type="ECO:0000256" key="10">
    <source>
        <dbReference type="ARBA" id="ARBA00048743"/>
    </source>
</evidence>
<dbReference type="GO" id="GO:0005829">
    <property type="term" value="C:cytosol"/>
    <property type="evidence" value="ECO:0007669"/>
    <property type="project" value="TreeGrafter"/>
</dbReference>
<evidence type="ECO:0000313" key="15">
    <source>
        <dbReference type="Proteomes" id="UP000255297"/>
    </source>
</evidence>
<keyword evidence="6 12" id="KW-0547">Nucleotide-binding</keyword>
<keyword evidence="15" id="KW-1185">Reference proteome</keyword>
<gene>
    <name evidence="12 14" type="primary">tmk</name>
    <name evidence="14" type="ORF">NCTC11532_01633</name>
</gene>
<evidence type="ECO:0000256" key="9">
    <source>
        <dbReference type="ARBA" id="ARBA00029962"/>
    </source>
</evidence>
<evidence type="ECO:0000256" key="12">
    <source>
        <dbReference type="HAMAP-Rule" id="MF_00165"/>
    </source>
</evidence>
<feature type="domain" description="Thymidylate kinase-like" evidence="13">
    <location>
        <begin position="25"/>
        <end position="213"/>
    </location>
</feature>
<keyword evidence="7 12" id="KW-0418">Kinase</keyword>
<evidence type="ECO:0000256" key="6">
    <source>
        <dbReference type="ARBA" id="ARBA00022741"/>
    </source>
</evidence>
<evidence type="ECO:0000256" key="5">
    <source>
        <dbReference type="ARBA" id="ARBA00022727"/>
    </source>
</evidence>
<name>A0A378LRW3_9GAMM</name>
<evidence type="ECO:0000256" key="2">
    <source>
        <dbReference type="ARBA" id="ARBA00012980"/>
    </source>
</evidence>
<comment type="similarity">
    <text evidence="1 12">Belongs to the thymidylate kinase family.</text>
</comment>
<dbReference type="OrthoDB" id="9774907at2"/>
<keyword evidence="4 12" id="KW-0808">Transferase</keyword>
<dbReference type="NCBIfam" id="TIGR00041">
    <property type="entry name" value="DTMP_kinase"/>
    <property type="match status" value="1"/>
</dbReference>
<evidence type="ECO:0000256" key="7">
    <source>
        <dbReference type="ARBA" id="ARBA00022777"/>
    </source>
</evidence>
<dbReference type="SUPFAM" id="SSF52540">
    <property type="entry name" value="P-loop containing nucleoside triphosphate hydrolases"/>
    <property type="match status" value="1"/>
</dbReference>
<dbReference type="GO" id="GO:0006227">
    <property type="term" value="P:dUDP biosynthetic process"/>
    <property type="evidence" value="ECO:0007669"/>
    <property type="project" value="TreeGrafter"/>
</dbReference>
<dbReference type="EC" id="2.7.4.9" evidence="2 12"/>
<dbReference type="InterPro" id="IPR039430">
    <property type="entry name" value="Thymidylate_kin-like_dom"/>
</dbReference>
<dbReference type="RefSeq" id="WP_051635528.1">
    <property type="nucleotide sequence ID" value="NZ_CAAAIS010000003.1"/>
</dbReference>
<dbReference type="PANTHER" id="PTHR10344:SF4">
    <property type="entry name" value="UMP-CMP KINASE 2, MITOCHONDRIAL"/>
    <property type="match status" value="1"/>
</dbReference>
<dbReference type="GO" id="GO:0006235">
    <property type="term" value="P:dTTP biosynthetic process"/>
    <property type="evidence" value="ECO:0007669"/>
    <property type="project" value="UniProtKB-UniRule"/>
</dbReference>
<keyword evidence="5 12" id="KW-0545">Nucleotide biosynthesis</keyword>
<sequence>MPSWKLDQPSNEFIKQENKGKFIVIEGMEGAGKSTAINTLTELLAKKQIKTLTTREPGGTPIGEVLRDLIKNPQYSDTLDDRSELLLFYTARIQLLEEVIKPALNQGIWVIADRFELSTKAYQGGGRGLDQKMIDSLSSFVLNGFKPDLTLYLDISPEEGMVRIKSRGELDRIEQQSIDFFHRVHESYIGHVKMTANTLVIDASKPLDEVQQKLQKVMNEFIEHSQ</sequence>
<evidence type="ECO:0000256" key="3">
    <source>
        <dbReference type="ARBA" id="ARBA00017144"/>
    </source>
</evidence>
<organism evidence="14 15">
    <name type="scientific">Legionella wadsworthii</name>
    <dbReference type="NCBI Taxonomy" id="28088"/>
    <lineage>
        <taxon>Bacteria</taxon>
        <taxon>Pseudomonadati</taxon>
        <taxon>Pseudomonadota</taxon>
        <taxon>Gammaproteobacteria</taxon>
        <taxon>Legionellales</taxon>
        <taxon>Legionellaceae</taxon>
        <taxon>Legionella</taxon>
    </lineage>
</organism>
<comment type="catalytic activity">
    <reaction evidence="10 12">
        <text>dTMP + ATP = dTDP + ADP</text>
        <dbReference type="Rhea" id="RHEA:13517"/>
        <dbReference type="ChEBI" id="CHEBI:30616"/>
        <dbReference type="ChEBI" id="CHEBI:58369"/>
        <dbReference type="ChEBI" id="CHEBI:63528"/>
        <dbReference type="ChEBI" id="CHEBI:456216"/>
        <dbReference type="EC" id="2.7.4.9"/>
    </reaction>
</comment>
<dbReference type="HAMAP" id="MF_00165">
    <property type="entry name" value="Thymidylate_kinase"/>
    <property type="match status" value="1"/>
</dbReference>
<accession>A0A378LRW3</accession>
<dbReference type="GO" id="GO:0004798">
    <property type="term" value="F:dTMP kinase activity"/>
    <property type="evidence" value="ECO:0007669"/>
    <property type="project" value="UniProtKB-UniRule"/>
</dbReference>
<keyword evidence="8 12" id="KW-0067">ATP-binding</keyword>
<proteinExistence type="inferred from homology"/>
<dbReference type="Gene3D" id="3.40.50.300">
    <property type="entry name" value="P-loop containing nucleotide triphosphate hydrolases"/>
    <property type="match status" value="1"/>
</dbReference>
<evidence type="ECO:0000313" key="14">
    <source>
        <dbReference type="EMBL" id="STY29447.1"/>
    </source>
</evidence>
<dbReference type="CDD" id="cd01672">
    <property type="entry name" value="TMPK"/>
    <property type="match status" value="1"/>
</dbReference>
<dbReference type="GO" id="GO:0005524">
    <property type="term" value="F:ATP binding"/>
    <property type="evidence" value="ECO:0007669"/>
    <property type="project" value="UniProtKB-UniRule"/>
</dbReference>
<dbReference type="EMBL" id="UGPB01000001">
    <property type="protein sequence ID" value="STY29447.1"/>
    <property type="molecule type" value="Genomic_DNA"/>
</dbReference>
<feature type="binding site" evidence="12">
    <location>
        <begin position="27"/>
        <end position="34"/>
    </location>
    <ligand>
        <name>ATP</name>
        <dbReference type="ChEBI" id="CHEBI:30616"/>
    </ligand>
</feature>
<dbReference type="Proteomes" id="UP000255297">
    <property type="component" value="Unassembled WGS sequence"/>
</dbReference>
<reference evidence="14 15" key="1">
    <citation type="submission" date="2018-06" db="EMBL/GenBank/DDBJ databases">
        <authorList>
            <consortium name="Pathogen Informatics"/>
            <person name="Doyle S."/>
        </authorList>
    </citation>
    <scope>NUCLEOTIDE SEQUENCE [LARGE SCALE GENOMIC DNA]</scope>
    <source>
        <strain evidence="14 15">NCTC11532</strain>
    </source>
</reference>
<dbReference type="InterPro" id="IPR027417">
    <property type="entry name" value="P-loop_NTPase"/>
</dbReference>
<evidence type="ECO:0000256" key="8">
    <source>
        <dbReference type="ARBA" id="ARBA00022840"/>
    </source>
</evidence>
<comment type="function">
    <text evidence="11 12">Phosphorylation of dTMP to form dTDP in both de novo and salvage pathways of dTTP synthesis.</text>
</comment>
<evidence type="ECO:0000256" key="1">
    <source>
        <dbReference type="ARBA" id="ARBA00009776"/>
    </source>
</evidence>